<dbReference type="Pfam" id="PF07690">
    <property type="entry name" value="MFS_1"/>
    <property type="match status" value="1"/>
</dbReference>
<dbReference type="SUPFAM" id="SSF103473">
    <property type="entry name" value="MFS general substrate transporter"/>
    <property type="match status" value="1"/>
</dbReference>
<name>A0ABW2BY47_9PSEU</name>
<evidence type="ECO:0000256" key="6">
    <source>
        <dbReference type="ARBA" id="ARBA00022840"/>
    </source>
</evidence>
<evidence type="ECO:0000313" key="14">
    <source>
        <dbReference type="Proteomes" id="UP001596337"/>
    </source>
</evidence>
<feature type="transmembrane region" description="Helical" evidence="10">
    <location>
        <begin position="416"/>
        <end position="437"/>
    </location>
</feature>
<evidence type="ECO:0000259" key="11">
    <source>
        <dbReference type="PROSITE" id="PS50850"/>
    </source>
</evidence>
<dbReference type="PANTHER" id="PTHR43820:SF4">
    <property type="entry name" value="HIGH-AFFINITY BRANCHED-CHAIN AMINO ACID TRANSPORT ATP-BINDING PROTEIN LIVF"/>
    <property type="match status" value="1"/>
</dbReference>
<feature type="domain" description="ABC transporter" evidence="12">
    <location>
        <begin position="500"/>
        <end position="733"/>
    </location>
</feature>
<evidence type="ECO:0000313" key="13">
    <source>
        <dbReference type="EMBL" id="MFC6867986.1"/>
    </source>
</evidence>
<dbReference type="SMART" id="SM00382">
    <property type="entry name" value="AAA"/>
    <property type="match status" value="1"/>
</dbReference>
<organism evidence="13 14">
    <name type="scientific">Haloechinothrix salitolerans</name>
    <dbReference type="NCBI Taxonomy" id="926830"/>
    <lineage>
        <taxon>Bacteria</taxon>
        <taxon>Bacillati</taxon>
        <taxon>Actinomycetota</taxon>
        <taxon>Actinomycetes</taxon>
        <taxon>Pseudonocardiales</taxon>
        <taxon>Pseudonocardiaceae</taxon>
        <taxon>Haloechinothrix</taxon>
    </lineage>
</organism>
<evidence type="ECO:0000256" key="9">
    <source>
        <dbReference type="ARBA" id="ARBA00023136"/>
    </source>
</evidence>
<gene>
    <name evidence="13" type="ORF">ACFQGD_12600</name>
</gene>
<keyword evidence="4 10" id="KW-0812">Transmembrane</keyword>
<dbReference type="InterPro" id="IPR052156">
    <property type="entry name" value="BCAA_Transport_ATP-bd_LivF"/>
</dbReference>
<feature type="transmembrane region" description="Helical" evidence="10">
    <location>
        <begin position="218"/>
        <end position="237"/>
    </location>
</feature>
<evidence type="ECO:0000256" key="8">
    <source>
        <dbReference type="ARBA" id="ARBA00022989"/>
    </source>
</evidence>
<protein>
    <submittedName>
        <fullName evidence="13">MFS transporter</fullName>
    </submittedName>
</protein>
<dbReference type="InterPro" id="IPR003593">
    <property type="entry name" value="AAA+_ATPase"/>
</dbReference>
<dbReference type="InterPro" id="IPR003439">
    <property type="entry name" value="ABC_transporter-like_ATP-bd"/>
</dbReference>
<evidence type="ECO:0000256" key="5">
    <source>
        <dbReference type="ARBA" id="ARBA00022741"/>
    </source>
</evidence>
<feature type="transmembrane region" description="Helical" evidence="10">
    <location>
        <begin position="149"/>
        <end position="171"/>
    </location>
</feature>
<proteinExistence type="inferred from homology"/>
<dbReference type="Proteomes" id="UP001596337">
    <property type="component" value="Unassembled WGS sequence"/>
</dbReference>
<evidence type="ECO:0000256" key="1">
    <source>
        <dbReference type="ARBA" id="ARBA00004651"/>
    </source>
</evidence>
<comment type="caution">
    <text evidence="13">The sequence shown here is derived from an EMBL/GenBank/DDBJ whole genome shotgun (WGS) entry which is preliminary data.</text>
</comment>
<dbReference type="Pfam" id="PF00005">
    <property type="entry name" value="ABC_tran"/>
    <property type="match status" value="1"/>
</dbReference>
<evidence type="ECO:0000256" key="2">
    <source>
        <dbReference type="ARBA" id="ARBA00005417"/>
    </source>
</evidence>
<keyword evidence="3" id="KW-0813">Transport</keyword>
<evidence type="ECO:0000256" key="7">
    <source>
        <dbReference type="ARBA" id="ARBA00022970"/>
    </source>
</evidence>
<keyword evidence="9 10" id="KW-0472">Membrane</keyword>
<dbReference type="Gene3D" id="1.20.1250.20">
    <property type="entry name" value="MFS general substrate transporter like domains"/>
    <property type="match status" value="1"/>
</dbReference>
<dbReference type="InterPro" id="IPR011701">
    <property type="entry name" value="MFS"/>
</dbReference>
<feature type="transmembrane region" description="Helical" evidence="10">
    <location>
        <begin position="59"/>
        <end position="78"/>
    </location>
</feature>
<keyword evidence="5" id="KW-0547">Nucleotide-binding</keyword>
<feature type="transmembrane region" description="Helical" evidence="10">
    <location>
        <begin position="324"/>
        <end position="343"/>
    </location>
</feature>
<dbReference type="Gene3D" id="3.40.50.300">
    <property type="entry name" value="P-loop containing nucleotide triphosphate hydrolases"/>
    <property type="match status" value="1"/>
</dbReference>
<feature type="transmembrane region" description="Helical" evidence="10">
    <location>
        <begin position="123"/>
        <end position="143"/>
    </location>
</feature>
<dbReference type="PROSITE" id="PS50893">
    <property type="entry name" value="ABC_TRANSPORTER_2"/>
    <property type="match status" value="1"/>
</dbReference>
<dbReference type="InterPro" id="IPR017871">
    <property type="entry name" value="ABC_transporter-like_CS"/>
</dbReference>
<evidence type="ECO:0000256" key="10">
    <source>
        <dbReference type="SAM" id="Phobius"/>
    </source>
</evidence>
<dbReference type="InterPro" id="IPR020846">
    <property type="entry name" value="MFS_dom"/>
</dbReference>
<evidence type="ECO:0000256" key="3">
    <source>
        <dbReference type="ARBA" id="ARBA00022448"/>
    </source>
</evidence>
<dbReference type="CDD" id="cd06174">
    <property type="entry name" value="MFS"/>
    <property type="match status" value="1"/>
</dbReference>
<feature type="transmembrane region" description="Helical" evidence="10">
    <location>
        <begin position="443"/>
        <end position="463"/>
    </location>
</feature>
<feature type="transmembrane region" description="Helical" evidence="10">
    <location>
        <begin position="355"/>
        <end position="377"/>
    </location>
</feature>
<dbReference type="RefSeq" id="WP_345393091.1">
    <property type="nucleotide sequence ID" value="NZ_BAABLA010000016.1"/>
</dbReference>
<dbReference type="PROSITE" id="PS50850">
    <property type="entry name" value="MFS"/>
    <property type="match status" value="1"/>
</dbReference>
<keyword evidence="6" id="KW-0067">ATP-binding</keyword>
<feature type="transmembrane region" description="Helical" evidence="10">
    <location>
        <begin position="290"/>
        <end position="312"/>
    </location>
</feature>
<comment type="subcellular location">
    <subcellularLocation>
        <location evidence="1">Cell membrane</location>
        <topology evidence="1">Multi-pass membrane protein</topology>
    </subcellularLocation>
</comment>
<dbReference type="InterPro" id="IPR027417">
    <property type="entry name" value="P-loop_NTPase"/>
</dbReference>
<keyword evidence="14" id="KW-1185">Reference proteome</keyword>
<keyword evidence="7" id="KW-0029">Amino-acid transport</keyword>
<dbReference type="EMBL" id="JBHSXX010000001">
    <property type="protein sequence ID" value="MFC6867986.1"/>
    <property type="molecule type" value="Genomic_DNA"/>
</dbReference>
<sequence>MAKALGNGQPIDGAATAVLSDLERRRDGLHARARQQLGFTGTEGTPPLRKTLREHNTSWYPVLALGGLAIVDQFQTYVFTVLTPDIARSLGLSIAAIAGMRTLQALAHAVSPLPMAALTQNRAWRAALCIITAFGWSLITAGTGLVVNLWGLGIVLVTDGLLVGSAVALHRPLIMDIYPPPARVRLLAIREAFERSTSIVAPLLVTLGASVLGLTWRGVFLILGIVSIIGALFALGLRDPGYGKWDTEQIRRTVRESHHAHADQLSSQAVQLGFFEITRRLLLVPTVRRLAVGYLVFGILVIPYTTFLSFFLDERWGMDAGERGVFFGFTAAVGVVALLLYGPRGEAIFRQNPGGVLDVVGIALIAAVVCIVVAAVMPWFVAMVVFFSAAQALIGVLAPLLGIAQLSVVEAAWRPHAAALIGIYMASGSLLGVFLLSGVEERYGIAGAMISLLIPGVIGALIIRSAKDLVAADLDRLIDEIVEDEEVCHLTSSGAGVPMLACRGVNFSYGQLQVLFDVDFTVDDGEMIALLGTNGAGKSTLLKVVSGIGLPTTGTVRYRGQNVTYLDAERRVRLGISQIPGGRAVFGPMNVVENLRAFGYTLGRSPKVVDQAIERSFETFPRLHERRHSLAATLSGGEQQMLGLSKALILKPRLLLIDELSLGLAPVIVGQLLELVREINRRGTAVVLVEQSVNVALSVAHHAYFMEKGQIRFDGPSADLLARGDLLRAVFLEGATKGAAL</sequence>
<feature type="domain" description="Major facilitator superfamily (MFS) profile" evidence="11">
    <location>
        <begin position="61"/>
        <end position="468"/>
    </location>
</feature>
<dbReference type="InterPro" id="IPR036259">
    <property type="entry name" value="MFS_trans_sf"/>
</dbReference>
<dbReference type="SUPFAM" id="SSF52540">
    <property type="entry name" value="P-loop containing nucleoside triphosphate hydrolases"/>
    <property type="match status" value="1"/>
</dbReference>
<accession>A0ABW2BY47</accession>
<dbReference type="PROSITE" id="PS00211">
    <property type="entry name" value="ABC_TRANSPORTER_1"/>
    <property type="match status" value="1"/>
</dbReference>
<evidence type="ECO:0000259" key="12">
    <source>
        <dbReference type="PROSITE" id="PS50893"/>
    </source>
</evidence>
<feature type="transmembrane region" description="Helical" evidence="10">
    <location>
        <begin position="383"/>
        <end position="404"/>
    </location>
</feature>
<reference evidence="14" key="1">
    <citation type="journal article" date="2019" name="Int. J. Syst. Evol. Microbiol.">
        <title>The Global Catalogue of Microorganisms (GCM) 10K type strain sequencing project: providing services to taxonomists for standard genome sequencing and annotation.</title>
        <authorList>
            <consortium name="The Broad Institute Genomics Platform"/>
            <consortium name="The Broad Institute Genome Sequencing Center for Infectious Disease"/>
            <person name="Wu L."/>
            <person name="Ma J."/>
        </authorList>
    </citation>
    <scope>NUCLEOTIDE SEQUENCE [LARGE SCALE GENOMIC DNA]</scope>
    <source>
        <strain evidence="14">KCTC 32255</strain>
    </source>
</reference>
<dbReference type="PANTHER" id="PTHR43820">
    <property type="entry name" value="HIGH-AFFINITY BRANCHED-CHAIN AMINO ACID TRANSPORT ATP-BINDING PROTEIN LIVF"/>
    <property type="match status" value="1"/>
</dbReference>
<comment type="similarity">
    <text evidence="2">Belongs to the ABC transporter superfamily.</text>
</comment>
<dbReference type="CDD" id="cd03224">
    <property type="entry name" value="ABC_TM1139_LivF_branched"/>
    <property type="match status" value="1"/>
</dbReference>
<keyword evidence="8 10" id="KW-1133">Transmembrane helix</keyword>
<evidence type="ECO:0000256" key="4">
    <source>
        <dbReference type="ARBA" id="ARBA00022692"/>
    </source>
</evidence>